<sequence length="241" mass="27188">MDRDHIPIMEALSFGQHCKITRVDITTGIFDCPKLLYASDGEEDDNLPNAHENDNLPNAHEDDNLPNVQGENPEHEVVGPLGIVEPFQSLEQIFNTQFHEQSVDRVRSLMAQSDEGNPLLKEEVVDLPEKLSNVEWIEYLVKKGPTILTSPKNRMQTSTILRKLSGELMVLPPGNNAEVQGDWRDRSQWWRYLSALVSELMMVEDGCSSEVRDAGLFVLSTFEYPALLELMAQEIAQTLVA</sequence>
<protein>
    <submittedName>
        <fullName evidence="2">Uncharacterized protein</fullName>
    </submittedName>
</protein>
<dbReference type="EMBL" id="CM026424">
    <property type="protein sequence ID" value="KAG0580971.1"/>
    <property type="molecule type" value="Genomic_DNA"/>
</dbReference>
<comment type="caution">
    <text evidence="2">The sequence shown here is derived from an EMBL/GenBank/DDBJ whole genome shotgun (WGS) entry which is preliminary data.</text>
</comment>
<dbReference type="Proteomes" id="UP000822688">
    <property type="component" value="Chromosome 4"/>
</dbReference>
<reference evidence="2" key="1">
    <citation type="submission" date="2020-06" db="EMBL/GenBank/DDBJ databases">
        <title>WGS assembly of Ceratodon purpureus strain R40.</title>
        <authorList>
            <person name="Carey S.B."/>
            <person name="Jenkins J."/>
            <person name="Shu S."/>
            <person name="Lovell J.T."/>
            <person name="Sreedasyam A."/>
            <person name="Maumus F."/>
            <person name="Tiley G.P."/>
            <person name="Fernandez-Pozo N."/>
            <person name="Barry K."/>
            <person name="Chen C."/>
            <person name="Wang M."/>
            <person name="Lipzen A."/>
            <person name="Daum C."/>
            <person name="Saski C.A."/>
            <person name="Payton A.C."/>
            <person name="Mcbreen J.C."/>
            <person name="Conrad R.E."/>
            <person name="Kollar L.M."/>
            <person name="Olsson S."/>
            <person name="Huttunen S."/>
            <person name="Landis J.B."/>
            <person name="Wickett N.J."/>
            <person name="Johnson M.G."/>
            <person name="Rensing S.A."/>
            <person name="Grimwood J."/>
            <person name="Schmutz J."/>
            <person name="Mcdaniel S.F."/>
        </authorList>
    </citation>
    <scope>NUCLEOTIDE SEQUENCE</scope>
    <source>
        <strain evidence="2">R40</strain>
    </source>
</reference>
<dbReference type="EMBL" id="CM026424">
    <property type="protein sequence ID" value="KAG0580972.1"/>
    <property type="molecule type" value="Genomic_DNA"/>
</dbReference>
<feature type="region of interest" description="Disordered" evidence="1">
    <location>
        <begin position="43"/>
        <end position="75"/>
    </location>
</feature>
<feature type="compositionally biased region" description="Basic and acidic residues" evidence="1">
    <location>
        <begin position="51"/>
        <end position="63"/>
    </location>
</feature>
<accession>A0A8T0IDP4</accession>
<evidence type="ECO:0000313" key="3">
    <source>
        <dbReference type="Proteomes" id="UP000822688"/>
    </source>
</evidence>
<keyword evidence="3" id="KW-1185">Reference proteome</keyword>
<proteinExistence type="predicted"/>
<dbReference type="AlphaFoldDB" id="A0A8T0IDP4"/>
<organism evidence="2 3">
    <name type="scientific">Ceratodon purpureus</name>
    <name type="common">Fire moss</name>
    <name type="synonym">Dicranum purpureum</name>
    <dbReference type="NCBI Taxonomy" id="3225"/>
    <lineage>
        <taxon>Eukaryota</taxon>
        <taxon>Viridiplantae</taxon>
        <taxon>Streptophyta</taxon>
        <taxon>Embryophyta</taxon>
        <taxon>Bryophyta</taxon>
        <taxon>Bryophytina</taxon>
        <taxon>Bryopsida</taxon>
        <taxon>Dicranidae</taxon>
        <taxon>Pseudoditrichales</taxon>
        <taxon>Ditrichaceae</taxon>
        <taxon>Ceratodon</taxon>
    </lineage>
</organism>
<evidence type="ECO:0000313" key="2">
    <source>
        <dbReference type="EMBL" id="KAG0580971.1"/>
    </source>
</evidence>
<name>A0A8T0IDP4_CERPU</name>
<gene>
    <name evidence="2" type="ORF">KC19_4G214400</name>
</gene>
<evidence type="ECO:0000256" key="1">
    <source>
        <dbReference type="SAM" id="MobiDB-lite"/>
    </source>
</evidence>